<organism evidence="2 4">
    <name type="scientific">Cellulosimicrobium composti</name>
    <dbReference type="NCBI Taxonomy" id="2672572"/>
    <lineage>
        <taxon>Bacteria</taxon>
        <taxon>Bacillati</taxon>
        <taxon>Actinomycetota</taxon>
        <taxon>Actinomycetes</taxon>
        <taxon>Micrococcales</taxon>
        <taxon>Promicromonosporaceae</taxon>
        <taxon>Cellulosimicrobium</taxon>
    </lineage>
</organism>
<evidence type="ECO:0000313" key="3">
    <source>
        <dbReference type="EMBL" id="NDO90609.1"/>
    </source>
</evidence>
<gene>
    <name evidence="2" type="ORF">GJV82_15590</name>
    <name evidence="3" type="ORF">GYH36_14255</name>
</gene>
<dbReference type="AlphaFoldDB" id="A0A6N7ZMG6"/>
<dbReference type="RefSeq" id="WP_115943090.1">
    <property type="nucleotide sequence ID" value="NZ_JAAFAN010000051.1"/>
</dbReference>
<reference evidence="3" key="2">
    <citation type="submission" date="2020-01" db="EMBL/GenBank/DDBJ databases">
        <authorList>
            <person name="Aviles F."/>
            <person name="Meyer T.E."/>
            <person name="Kyndt J.A."/>
        </authorList>
    </citation>
    <scope>NUCLEOTIDE SEQUENCE</scope>
    <source>
        <strain evidence="3">SE3</strain>
    </source>
</reference>
<evidence type="ECO:0000313" key="4">
    <source>
        <dbReference type="Proteomes" id="UP000440668"/>
    </source>
</evidence>
<feature type="region of interest" description="Disordered" evidence="1">
    <location>
        <begin position="191"/>
        <end position="213"/>
    </location>
</feature>
<proteinExistence type="predicted"/>
<feature type="region of interest" description="Disordered" evidence="1">
    <location>
        <begin position="1"/>
        <end position="27"/>
    </location>
</feature>
<dbReference type="EMBL" id="WMKA01000045">
    <property type="protein sequence ID" value="MTG90348.1"/>
    <property type="molecule type" value="Genomic_DNA"/>
</dbReference>
<comment type="caution">
    <text evidence="2">The sequence shown here is derived from an EMBL/GenBank/DDBJ whole genome shotgun (WGS) entry which is preliminary data.</text>
</comment>
<protein>
    <recommendedName>
        <fullName evidence="6">Protein kinase domain-containing protein</fullName>
    </recommendedName>
</protein>
<evidence type="ECO:0000313" key="5">
    <source>
        <dbReference type="Proteomes" id="UP000471672"/>
    </source>
</evidence>
<accession>A0A6N7ZMG6</accession>
<sequence length="261" mass="28749">MTETQPEGPVGPATTGAPIGRDVRPEPGVRRTLTSRVLGRAKLVYLFGCPVTSTFVKSTDYAVTVYTTTRGQATVGKFFARGELGRSGFAAERLAADVVGDRAWRMPVVRWHRRGFTVPRLPDEARLDLACRDMNRAQRLEAGVWALDVLLEIYLLGYLHGDLQPHNVWLLDGRLVATDFETFSKRTPGIPFLDSGDVTGNDPAPRPRPLDPAFDPDDDWSFHHVLGVSLEDAVQGLRARLAAADDDTSRRKLDALEGRTG</sequence>
<reference evidence="2 4" key="1">
    <citation type="submission" date="2019-11" db="EMBL/GenBank/DDBJ databases">
        <title>Cellulosimicrobium composti sp. nov. isolated from a compost.</title>
        <authorList>
            <person name="Yang Y."/>
        </authorList>
    </citation>
    <scope>NUCLEOTIDE SEQUENCE [LARGE SCALE GENOMIC DNA]</scope>
    <source>
        <strain evidence="2 4">BIT-GX5</strain>
    </source>
</reference>
<dbReference type="Proteomes" id="UP000471672">
    <property type="component" value="Unassembled WGS sequence"/>
</dbReference>
<dbReference type="SUPFAM" id="SSF56112">
    <property type="entry name" value="Protein kinase-like (PK-like)"/>
    <property type="match status" value="1"/>
</dbReference>
<reference evidence="3 5" key="3">
    <citation type="journal article" date="2021" name="Arch. Microbiol.">
        <title>Cellulosimicrobium fucosivorans sp. nov., isolated from San Elijo Lagoon, contains a fucose metabolic pathway linked to carotenoid production.</title>
        <authorList>
            <person name="Aviles F.A."/>
            <person name="Kyndt J.A."/>
        </authorList>
    </citation>
    <scope>NUCLEOTIDE SEQUENCE [LARGE SCALE GENOMIC DNA]</scope>
    <source>
        <strain evidence="3 5">SE3</strain>
    </source>
</reference>
<dbReference type="InterPro" id="IPR011009">
    <property type="entry name" value="Kinase-like_dom_sf"/>
</dbReference>
<evidence type="ECO:0000313" key="2">
    <source>
        <dbReference type="EMBL" id="MTG90348.1"/>
    </source>
</evidence>
<dbReference type="Proteomes" id="UP000440668">
    <property type="component" value="Unassembled WGS sequence"/>
</dbReference>
<dbReference type="EMBL" id="JAAFAN010000051">
    <property type="protein sequence ID" value="NDO90609.1"/>
    <property type="molecule type" value="Genomic_DNA"/>
</dbReference>
<keyword evidence="5" id="KW-1185">Reference proteome</keyword>
<name>A0A6N7ZMG6_9MICO</name>
<evidence type="ECO:0008006" key="6">
    <source>
        <dbReference type="Google" id="ProtNLM"/>
    </source>
</evidence>
<evidence type="ECO:0000256" key="1">
    <source>
        <dbReference type="SAM" id="MobiDB-lite"/>
    </source>
</evidence>